<dbReference type="OMA" id="MINTADY"/>
<keyword evidence="16" id="KW-1185">Reference proteome</keyword>
<dbReference type="Pfam" id="PF16854">
    <property type="entry name" value="VPS53_C"/>
    <property type="match status" value="1"/>
</dbReference>
<dbReference type="Pfam" id="PF04500">
    <property type="entry name" value="FLYWCH"/>
    <property type="match status" value="1"/>
</dbReference>
<dbReference type="PANTHER" id="PTHR12820:SF0">
    <property type="entry name" value="VACUOLAR PROTEIN SORTING-ASSOCIATED PROTEIN 53 HOMOLOG"/>
    <property type="match status" value="1"/>
</dbReference>
<keyword evidence="10" id="KW-0472">Membrane</keyword>
<comment type="similarity">
    <text evidence="3">Belongs to the VPS53 family.</text>
</comment>
<keyword evidence="7" id="KW-0863">Zinc-finger</keyword>
<evidence type="ECO:0000256" key="6">
    <source>
        <dbReference type="ARBA" id="ARBA00022753"/>
    </source>
</evidence>
<evidence type="ECO:0000256" key="1">
    <source>
        <dbReference type="ARBA" id="ARBA00004150"/>
    </source>
</evidence>
<dbReference type="Gene3D" id="1.10.357.110">
    <property type="entry name" value="Vacuolar protein sorting-associated protein 53, C-terminus"/>
    <property type="match status" value="1"/>
</dbReference>
<keyword evidence="9" id="KW-0333">Golgi apparatus</keyword>
<dbReference type="GO" id="GO:0008270">
    <property type="term" value="F:zinc ion binding"/>
    <property type="evidence" value="ECO:0007669"/>
    <property type="project" value="UniProtKB-KW"/>
</dbReference>
<sequence length="965" mass="110593">MPNSSILSVDSDLINEKTKKKVTDDNQSMDEFPMFSTKVRALMSQVDDSELIRPDFDLTGYINKLFPTEQSLAQLDVFMKKYDEEIEQCDQDLSKAVAEHGRCAVDANNTLLQAKSMIVELDQKIKEMREKTRCSEDSVFELTKDIRQLDVAKRNLTESITTLHHLHLLLNGVSSLVQWVANRQYRDISIELPAVLNVLILFEDYQHIEHIKNLMEKLQKIREQLSVQLTGDLRSAFSSGQIGPQTTDMCRVMDVLGGQLQNNFIEWFISQQLGIYGVLYADSEDVAWLDKIEERYRWFVNKLAEYERTGLTKIFPQQWEMGRRLAKEFCSMTRNSLGRMMTRRKSEIDWKLLVHAINHTQMFEQLLTKRFPAKGEYDFEKIIWSVFDEHVDIFLHEQQNKISYFLNECAAKIRSGEERPKKEIHSSAIPLPSGICLLKYLLKRLNLATNMFLLIKKIITESTKLFADANNVLRFALLHDRIFERKNSSIIFHFSKLFEIFRQCLRQYAHGCLSAFLPQTFSQTSSSLSGVGLIGTSSILQNLIRDETSPSARLTQDQIYFTCCILATADWSAETTAQLQEKLKQKISSADLSQESELFYSISNKSLVILVQDAEMLCEPSLQAMTKINWSNIEQVGDESPYVSTIRKNLRSTVPLIRDYFTERRKYFAHFCMKLASNLVNKFLGAIFKCRPISIAGAEQLLLDTHSLKTFLLNLPSVESSIVIKPLQMYTNTLNKGMARAEMILKAVMADTSDPNEFVIHYMRILPDSDVSELNRILEMRSMRKADQQQLVQLYKTKMESGKGDNQTVANAKTMSTFETLTGSAGIPSSLASFGDSSMRKLEKLVRKIKMENTIESKRSKTKFENNGYLFVFHKYNKDEDVKFWRCEFFGSKDFMCKARLHTDLEGNILRHLNEHSCPSGSENIGETCCDSTKKKGKRNSRTTGSSPSEYSPKCANPDPSSGSE</sequence>
<dbReference type="InterPro" id="IPR007234">
    <property type="entry name" value="Vps53_N"/>
</dbReference>
<evidence type="ECO:0000256" key="3">
    <source>
        <dbReference type="ARBA" id="ARBA00008628"/>
    </source>
</evidence>
<evidence type="ECO:0000313" key="16">
    <source>
        <dbReference type="Proteomes" id="UP000095281"/>
    </source>
</evidence>
<evidence type="ECO:0000256" key="4">
    <source>
        <dbReference type="ARBA" id="ARBA00014103"/>
    </source>
</evidence>
<dbReference type="GO" id="GO:0000938">
    <property type="term" value="C:GARP complex"/>
    <property type="evidence" value="ECO:0007669"/>
    <property type="project" value="InterPro"/>
</dbReference>
<evidence type="ECO:0000256" key="8">
    <source>
        <dbReference type="ARBA" id="ARBA00022833"/>
    </source>
</evidence>
<dbReference type="InterPro" id="IPR039766">
    <property type="entry name" value="Vps53"/>
</dbReference>
<dbReference type="GO" id="GO:0042147">
    <property type="term" value="P:retrograde transport, endosome to Golgi"/>
    <property type="evidence" value="ECO:0007669"/>
    <property type="project" value="InterPro"/>
</dbReference>
<protein>
    <recommendedName>
        <fullName evidence="4">Vacuolar protein sorting-associated protein 53 homolog</fullName>
    </recommendedName>
</protein>
<evidence type="ECO:0000256" key="2">
    <source>
        <dbReference type="ARBA" id="ARBA00004481"/>
    </source>
</evidence>
<evidence type="ECO:0000256" key="5">
    <source>
        <dbReference type="ARBA" id="ARBA00022723"/>
    </source>
</evidence>
<dbReference type="InterPro" id="IPR038260">
    <property type="entry name" value="Vps53_C_sf"/>
</dbReference>
<feature type="region of interest" description="Disordered" evidence="12">
    <location>
        <begin position="916"/>
        <end position="965"/>
    </location>
</feature>
<organism evidence="16 17">
    <name type="scientific">Meloidogyne hapla</name>
    <name type="common">Root-knot nematode worm</name>
    <dbReference type="NCBI Taxonomy" id="6305"/>
    <lineage>
        <taxon>Eukaryota</taxon>
        <taxon>Metazoa</taxon>
        <taxon>Ecdysozoa</taxon>
        <taxon>Nematoda</taxon>
        <taxon>Chromadorea</taxon>
        <taxon>Rhabditida</taxon>
        <taxon>Tylenchina</taxon>
        <taxon>Tylenchomorpha</taxon>
        <taxon>Tylenchoidea</taxon>
        <taxon>Meloidogynidae</taxon>
        <taxon>Meloidogyninae</taxon>
        <taxon>Meloidogyne</taxon>
    </lineage>
</organism>
<evidence type="ECO:0000256" key="10">
    <source>
        <dbReference type="ARBA" id="ARBA00023136"/>
    </source>
</evidence>
<proteinExistence type="inferred from homology"/>
<keyword evidence="6" id="KW-0967">Endosome</keyword>
<evidence type="ECO:0000256" key="12">
    <source>
        <dbReference type="SAM" id="MobiDB-lite"/>
    </source>
</evidence>
<dbReference type="WBParaSite" id="MhA1_Contig2164.frz3.fgene1">
    <property type="protein sequence ID" value="MhA1_Contig2164.frz3.fgene1"/>
    <property type="gene ID" value="MhA1_Contig2164.frz3.fgene1"/>
</dbReference>
<dbReference type="GO" id="GO:0010008">
    <property type="term" value="C:endosome membrane"/>
    <property type="evidence" value="ECO:0007669"/>
    <property type="project" value="UniProtKB-SubCell"/>
</dbReference>
<keyword evidence="8" id="KW-0862">Zinc</keyword>
<dbReference type="InterPro" id="IPR031745">
    <property type="entry name" value="Vps53_C"/>
</dbReference>
<name>A0A1I8BG55_MELHA</name>
<feature type="domain" description="Vps53 C-terminal" evidence="15">
    <location>
        <begin position="699"/>
        <end position="782"/>
    </location>
</feature>
<dbReference type="GO" id="GO:0005829">
    <property type="term" value="C:cytosol"/>
    <property type="evidence" value="ECO:0007669"/>
    <property type="project" value="GOC"/>
</dbReference>
<evidence type="ECO:0000256" key="11">
    <source>
        <dbReference type="SAM" id="Coils"/>
    </source>
</evidence>
<dbReference type="AlphaFoldDB" id="A0A1I8BG55"/>
<feature type="domain" description="FLYWCH-type" evidence="14">
    <location>
        <begin position="855"/>
        <end position="916"/>
    </location>
</feature>
<reference evidence="17" key="1">
    <citation type="submission" date="2016-11" db="UniProtKB">
        <authorList>
            <consortium name="WormBaseParasite"/>
        </authorList>
    </citation>
    <scope>IDENTIFICATION</scope>
</reference>
<keyword evidence="5" id="KW-0479">Metal-binding</keyword>
<evidence type="ECO:0000256" key="7">
    <source>
        <dbReference type="ARBA" id="ARBA00022771"/>
    </source>
</evidence>
<dbReference type="PANTHER" id="PTHR12820">
    <property type="entry name" value="VACUOLAR SORTING PROTEIN 53"/>
    <property type="match status" value="1"/>
</dbReference>
<comment type="subcellular location">
    <subcellularLocation>
        <location evidence="2">Endosome membrane</location>
        <topology evidence="2">Peripheral membrane protein</topology>
    </subcellularLocation>
    <subcellularLocation>
        <location evidence="1">Golgi apparatus</location>
        <location evidence="1">trans-Golgi network membrane</location>
        <topology evidence="1">Peripheral membrane protein</topology>
    </subcellularLocation>
</comment>
<keyword evidence="11" id="KW-0175">Coiled coil</keyword>
<evidence type="ECO:0000313" key="17">
    <source>
        <dbReference type="WBParaSite" id="MhA1_Contig2164.frz3.fgene1"/>
    </source>
</evidence>
<dbReference type="Proteomes" id="UP000095281">
    <property type="component" value="Unplaced"/>
</dbReference>
<feature type="domain" description="Vps53 N-terminal" evidence="13">
    <location>
        <begin position="54"/>
        <end position="413"/>
    </location>
</feature>
<dbReference type="Pfam" id="PF04100">
    <property type="entry name" value="Vps53_N"/>
    <property type="match status" value="1"/>
</dbReference>
<dbReference type="InterPro" id="IPR007588">
    <property type="entry name" value="Znf_FLYWCH"/>
</dbReference>
<evidence type="ECO:0000259" key="13">
    <source>
        <dbReference type="Pfam" id="PF04100"/>
    </source>
</evidence>
<feature type="coiled-coil region" evidence="11">
    <location>
        <begin position="79"/>
        <end position="131"/>
    </location>
</feature>
<dbReference type="Gene3D" id="2.20.25.240">
    <property type="match status" value="1"/>
</dbReference>
<evidence type="ECO:0000259" key="14">
    <source>
        <dbReference type="Pfam" id="PF04500"/>
    </source>
</evidence>
<evidence type="ECO:0000259" key="15">
    <source>
        <dbReference type="Pfam" id="PF16854"/>
    </source>
</evidence>
<accession>A0A1I8BG55</accession>
<evidence type="ECO:0000256" key="9">
    <source>
        <dbReference type="ARBA" id="ARBA00023034"/>
    </source>
</evidence>